<dbReference type="GO" id="GO:0016020">
    <property type="term" value="C:membrane"/>
    <property type="evidence" value="ECO:0007669"/>
    <property type="project" value="TreeGrafter"/>
</dbReference>
<name>A0A2K9DAD2_9MICO</name>
<comment type="catalytic activity">
    <reaction evidence="1">
        <text>Hydrolysis of terminal non-reducing N-acetyl-D-hexosamine residues in N-acetyl-beta-D-hexosaminides.</text>
        <dbReference type="EC" id="3.2.1.52"/>
    </reaction>
</comment>
<proteinExistence type="inferred from homology"/>
<reference evidence="10 11" key="1">
    <citation type="submission" date="2017-12" db="EMBL/GenBank/DDBJ databases">
        <title>Isolation and characterization of estrogens degradatiion strain Microbacterium hominis SJTG1.</title>
        <authorList>
            <person name="Xiong W."/>
            <person name="Yin C."/>
            <person name="Zheng D."/>
            <person name="Liang R."/>
        </authorList>
    </citation>
    <scope>NUCLEOTIDE SEQUENCE [LARGE SCALE GENOMIC DNA]</scope>
    <source>
        <strain evidence="10 11">SJTG1</strain>
    </source>
</reference>
<dbReference type="InterPro" id="IPR029018">
    <property type="entry name" value="Hex-like_dom2"/>
</dbReference>
<evidence type="ECO:0000256" key="2">
    <source>
        <dbReference type="ARBA" id="ARBA00006285"/>
    </source>
</evidence>
<keyword evidence="5" id="KW-0326">Glycosidase</keyword>
<dbReference type="EC" id="3.2.1.52" evidence="3"/>
<accession>A0A2K9DAD2</accession>
<dbReference type="PRINTS" id="PR00738">
    <property type="entry name" value="GLHYDRLASE20"/>
</dbReference>
<evidence type="ECO:0000256" key="1">
    <source>
        <dbReference type="ARBA" id="ARBA00001231"/>
    </source>
</evidence>
<dbReference type="PANTHER" id="PTHR22600:SF57">
    <property type="entry name" value="BETA-N-ACETYLHEXOSAMINIDASE"/>
    <property type="match status" value="1"/>
</dbReference>
<dbReference type="SUPFAM" id="SSF55545">
    <property type="entry name" value="beta-N-acetylhexosaminidase-like domain"/>
    <property type="match status" value="1"/>
</dbReference>
<dbReference type="Pfam" id="PF00728">
    <property type="entry name" value="Glyco_hydro_20"/>
    <property type="match status" value="1"/>
</dbReference>
<feature type="region of interest" description="Disordered" evidence="7">
    <location>
        <begin position="516"/>
        <end position="536"/>
    </location>
</feature>
<dbReference type="GO" id="GO:0030203">
    <property type="term" value="P:glycosaminoglycan metabolic process"/>
    <property type="evidence" value="ECO:0007669"/>
    <property type="project" value="TreeGrafter"/>
</dbReference>
<organism evidence="10 11">
    <name type="scientific">Microbacterium hominis</name>
    <dbReference type="NCBI Taxonomy" id="162426"/>
    <lineage>
        <taxon>Bacteria</taxon>
        <taxon>Bacillati</taxon>
        <taxon>Actinomycetota</taxon>
        <taxon>Actinomycetes</taxon>
        <taxon>Micrococcales</taxon>
        <taxon>Microbacteriaceae</taxon>
        <taxon>Microbacterium</taxon>
    </lineage>
</organism>
<sequence length="536" mass="56441">MSQPALVPAPARLVVADSAPFLLTSDVAILAETEAATPAAALRRLIEVRTGIPLTSTAAAGVASGRSIRLALGHDGPAESYRLRSGESAVEVVGADAAGLFYGVQTLVQAISVGPAGAHVAAMEIDDAPRFAYRGVMLDVARHFLDVETVCGYIDRAAGLKFNALHLHLTDDQGWRLQLESRPLLTQKAATTAVGGDAGGFYTHDDYRAIVAYATARHMIVVPEIDGPSHTHAVSLAYPELCEEPVLSAELEELAQADGSALPVSGTPYEGIGVGFSSLRIRDERTYAFLADVLTELAALTPGPYLHIGGDEALGTDAEDYAHYIERTSRLVLDAGKTPIAWHEAGASPTLAAGTIGQYWGFVSPTDGMDEKTRGFVRRGGQVILSPADAIYLDMKFDPDSPLGLTWAHGVTTVRRAYDWDPARVVDGIGDDDILGVEAPLWGETARTADDMDALAFPRIAAAAEAAWSPALGATPLRSWESFRTRVGGLGPLWAALGIRFTTSPEIDWMPVAAAPARDAGRGEGPLSEAADGGTA</sequence>
<evidence type="ECO:0000256" key="5">
    <source>
        <dbReference type="ARBA" id="ARBA00023295"/>
    </source>
</evidence>
<protein>
    <recommendedName>
        <fullName evidence="3">beta-N-acetylhexosaminidase</fullName>
        <ecNumber evidence="3">3.2.1.52</ecNumber>
    </recommendedName>
</protein>
<dbReference type="Gene3D" id="3.20.20.80">
    <property type="entry name" value="Glycosidases"/>
    <property type="match status" value="1"/>
</dbReference>
<dbReference type="InterPro" id="IPR015882">
    <property type="entry name" value="HEX_bac_N"/>
</dbReference>
<dbReference type="CDD" id="cd06568">
    <property type="entry name" value="GH20_SpHex_like"/>
    <property type="match status" value="1"/>
</dbReference>
<feature type="domain" description="Glycoside hydrolase family 20 catalytic" evidence="8">
    <location>
        <begin position="131"/>
        <end position="470"/>
    </location>
</feature>
<dbReference type="InterPro" id="IPR015883">
    <property type="entry name" value="Glyco_hydro_20_cat"/>
</dbReference>
<dbReference type="SUPFAM" id="SSF51445">
    <property type="entry name" value="(Trans)glycosidases"/>
    <property type="match status" value="1"/>
</dbReference>
<dbReference type="GO" id="GO:0005975">
    <property type="term" value="P:carbohydrate metabolic process"/>
    <property type="evidence" value="ECO:0007669"/>
    <property type="project" value="InterPro"/>
</dbReference>
<evidence type="ECO:0000256" key="7">
    <source>
        <dbReference type="SAM" id="MobiDB-lite"/>
    </source>
</evidence>
<dbReference type="Proteomes" id="UP000233276">
    <property type="component" value="Chromosome"/>
</dbReference>
<dbReference type="GO" id="GO:0004563">
    <property type="term" value="F:beta-N-acetylhexosaminidase activity"/>
    <property type="evidence" value="ECO:0007669"/>
    <property type="project" value="UniProtKB-EC"/>
</dbReference>
<evidence type="ECO:0000256" key="6">
    <source>
        <dbReference type="PIRSR" id="PIRSR625705-1"/>
    </source>
</evidence>
<dbReference type="PANTHER" id="PTHR22600">
    <property type="entry name" value="BETA-HEXOSAMINIDASE"/>
    <property type="match status" value="1"/>
</dbReference>
<evidence type="ECO:0000313" key="11">
    <source>
        <dbReference type="Proteomes" id="UP000233276"/>
    </source>
</evidence>
<dbReference type="Pfam" id="PF02838">
    <property type="entry name" value="Glyco_hydro_20b"/>
    <property type="match status" value="1"/>
</dbReference>
<feature type="active site" description="Proton donor" evidence="6">
    <location>
        <position position="312"/>
    </location>
</feature>
<gene>
    <name evidence="10" type="ORF">CXR34_14435</name>
</gene>
<evidence type="ECO:0000256" key="3">
    <source>
        <dbReference type="ARBA" id="ARBA00012663"/>
    </source>
</evidence>
<dbReference type="AlphaFoldDB" id="A0A2K9DAD2"/>
<dbReference type="InterPro" id="IPR017853">
    <property type="entry name" value="GH"/>
</dbReference>
<dbReference type="RefSeq" id="WP_101306788.1">
    <property type="nucleotide sequence ID" value="NZ_CP025299.1"/>
</dbReference>
<evidence type="ECO:0000259" key="9">
    <source>
        <dbReference type="Pfam" id="PF02838"/>
    </source>
</evidence>
<evidence type="ECO:0000313" key="10">
    <source>
        <dbReference type="EMBL" id="AUG30540.1"/>
    </source>
</evidence>
<keyword evidence="4" id="KW-0378">Hydrolase</keyword>
<evidence type="ECO:0000256" key="4">
    <source>
        <dbReference type="ARBA" id="ARBA00022801"/>
    </source>
</evidence>
<evidence type="ECO:0000259" key="8">
    <source>
        <dbReference type="Pfam" id="PF00728"/>
    </source>
</evidence>
<feature type="domain" description="Beta-hexosaminidase bacterial type N-terminal" evidence="9">
    <location>
        <begin position="4"/>
        <end position="128"/>
    </location>
</feature>
<comment type="similarity">
    <text evidence="2">Belongs to the glycosyl hydrolase 20 family.</text>
</comment>
<dbReference type="InterPro" id="IPR025705">
    <property type="entry name" value="Beta_hexosaminidase_sua/sub"/>
</dbReference>
<dbReference type="EMBL" id="CP025299">
    <property type="protein sequence ID" value="AUG30540.1"/>
    <property type="molecule type" value="Genomic_DNA"/>
</dbReference>
<dbReference type="KEGG" id="mhos:CXR34_14435"/>
<dbReference type="Gene3D" id="3.30.379.10">
    <property type="entry name" value="Chitobiase/beta-hexosaminidase domain 2-like"/>
    <property type="match status" value="1"/>
</dbReference>